<feature type="compositionally biased region" description="Basic and acidic residues" evidence="1">
    <location>
        <begin position="83"/>
        <end position="96"/>
    </location>
</feature>
<feature type="compositionally biased region" description="Basic and acidic residues" evidence="1">
    <location>
        <begin position="300"/>
        <end position="323"/>
    </location>
</feature>
<reference evidence="2" key="1">
    <citation type="submission" date="2023-03" db="EMBL/GenBank/DDBJ databases">
        <title>Massive genome expansion in bonnet fungi (Mycena s.s.) driven by repeated elements and novel gene families across ecological guilds.</title>
        <authorList>
            <consortium name="Lawrence Berkeley National Laboratory"/>
            <person name="Harder C.B."/>
            <person name="Miyauchi S."/>
            <person name="Viragh M."/>
            <person name="Kuo A."/>
            <person name="Thoen E."/>
            <person name="Andreopoulos B."/>
            <person name="Lu D."/>
            <person name="Skrede I."/>
            <person name="Drula E."/>
            <person name="Henrissat B."/>
            <person name="Morin E."/>
            <person name="Kohler A."/>
            <person name="Barry K."/>
            <person name="LaButti K."/>
            <person name="Morin E."/>
            <person name="Salamov A."/>
            <person name="Lipzen A."/>
            <person name="Mereny Z."/>
            <person name="Hegedus B."/>
            <person name="Baldrian P."/>
            <person name="Stursova M."/>
            <person name="Weitz H."/>
            <person name="Taylor A."/>
            <person name="Grigoriev I.V."/>
            <person name="Nagy L.G."/>
            <person name="Martin F."/>
            <person name="Kauserud H."/>
        </authorList>
    </citation>
    <scope>NUCLEOTIDE SEQUENCE</scope>
    <source>
        <strain evidence="2">CBHHK173m</strain>
    </source>
</reference>
<feature type="compositionally biased region" description="Basic and acidic residues" evidence="1">
    <location>
        <begin position="22"/>
        <end position="36"/>
    </location>
</feature>
<feature type="region of interest" description="Disordered" evidence="1">
    <location>
        <begin position="20"/>
        <end position="59"/>
    </location>
</feature>
<proteinExistence type="predicted"/>
<feature type="region of interest" description="Disordered" evidence="1">
    <location>
        <begin position="450"/>
        <end position="481"/>
    </location>
</feature>
<name>A0AAD6TVW5_9AGAR</name>
<gene>
    <name evidence="2" type="ORF">B0H15DRAFT_804519</name>
</gene>
<feature type="compositionally biased region" description="Basic and acidic residues" evidence="1">
    <location>
        <begin position="471"/>
        <end position="481"/>
    </location>
</feature>
<keyword evidence="3" id="KW-1185">Reference proteome</keyword>
<evidence type="ECO:0000256" key="1">
    <source>
        <dbReference type="SAM" id="MobiDB-lite"/>
    </source>
</evidence>
<accession>A0AAD6TVW5</accession>
<evidence type="ECO:0000313" key="3">
    <source>
        <dbReference type="Proteomes" id="UP001222325"/>
    </source>
</evidence>
<comment type="caution">
    <text evidence="2">The sequence shown here is derived from an EMBL/GenBank/DDBJ whole genome shotgun (WGS) entry which is preliminary data.</text>
</comment>
<evidence type="ECO:0000313" key="2">
    <source>
        <dbReference type="EMBL" id="KAJ7079259.1"/>
    </source>
</evidence>
<feature type="region of interest" description="Disordered" evidence="1">
    <location>
        <begin position="351"/>
        <end position="386"/>
    </location>
</feature>
<feature type="region of interest" description="Disordered" evidence="1">
    <location>
        <begin position="81"/>
        <end position="109"/>
    </location>
</feature>
<feature type="compositionally biased region" description="Basic and acidic residues" evidence="1">
    <location>
        <begin position="45"/>
        <end position="59"/>
    </location>
</feature>
<dbReference type="Proteomes" id="UP001222325">
    <property type="component" value="Unassembled WGS sequence"/>
</dbReference>
<dbReference type="AlphaFoldDB" id="A0AAD6TVW5"/>
<sequence length="481" mass="51962">MSMKAPCLGVARMLGTYKHRKAETAHQAHPEEETARRSARGQACPERDRGVGRSADGAEGRINRCSTSLTASSGALAHQARSARAEGRSGHVDPSSRRKISRAAHQARPEVVARCRSRRGGAGWRIRRVPKRILRALGGHPYVVSARYQLRVRIRRVRKCSPAVAQGDMGALAHQPRGASGASGNARARWLRATWGALAHRHILKRKWRGRSADGDLSSRLNISRAAREARPETLARGGPARSERAEGRSADGDTSSRRKISRGGASGASGSGCHTSLTARLGGRRIRRVPKRKWGGRSGDVDPSSRRDIGRAARQTHPEKEIEGARRTPIRRVGGELAEGRIKCVQKRTQSVAVGRSARPERAAAPHRNAPRAGTKLRAPGGGTPLAGRRYIVSAQWGRDARATNLGRGVPAGGKNILQNSARKCDQCRKLSRDPRMKRHRLAEVTHLRMSGLSSGGGEQAAGPAQTRFRVKEGTASEGP</sequence>
<feature type="compositionally biased region" description="Basic residues" evidence="1">
    <location>
        <begin position="283"/>
        <end position="296"/>
    </location>
</feature>
<feature type="region of interest" description="Disordered" evidence="1">
    <location>
        <begin position="224"/>
        <end position="323"/>
    </location>
</feature>
<organism evidence="2 3">
    <name type="scientific">Mycena belliarum</name>
    <dbReference type="NCBI Taxonomy" id="1033014"/>
    <lineage>
        <taxon>Eukaryota</taxon>
        <taxon>Fungi</taxon>
        <taxon>Dikarya</taxon>
        <taxon>Basidiomycota</taxon>
        <taxon>Agaricomycotina</taxon>
        <taxon>Agaricomycetes</taxon>
        <taxon>Agaricomycetidae</taxon>
        <taxon>Agaricales</taxon>
        <taxon>Marasmiineae</taxon>
        <taxon>Mycenaceae</taxon>
        <taxon>Mycena</taxon>
    </lineage>
</organism>
<dbReference type="EMBL" id="JARJCN010000061">
    <property type="protein sequence ID" value="KAJ7079259.1"/>
    <property type="molecule type" value="Genomic_DNA"/>
</dbReference>
<protein>
    <submittedName>
        <fullName evidence="2">Uncharacterized protein</fullName>
    </submittedName>
</protein>
<feature type="compositionally biased region" description="Basic and acidic residues" evidence="1">
    <location>
        <begin position="242"/>
        <end position="257"/>
    </location>
</feature>